<evidence type="ECO:0000313" key="8">
    <source>
        <dbReference type="EMBL" id="OGL99066.1"/>
    </source>
</evidence>
<evidence type="ECO:0000256" key="3">
    <source>
        <dbReference type="ARBA" id="ARBA00023274"/>
    </source>
</evidence>
<feature type="domain" description="Large ribosomal subunit protein uL15/eL18" evidence="7">
    <location>
        <begin position="74"/>
        <end position="142"/>
    </location>
</feature>
<evidence type="ECO:0000256" key="5">
    <source>
        <dbReference type="RuleBase" id="RU003888"/>
    </source>
</evidence>
<dbReference type="SUPFAM" id="SSF52080">
    <property type="entry name" value="Ribosomal proteins L15p and L18e"/>
    <property type="match status" value="1"/>
</dbReference>
<gene>
    <name evidence="4" type="primary">rplO</name>
    <name evidence="8" type="ORF">A2304_02625</name>
</gene>
<name>A0A1F7W8Z0_9BACT</name>
<dbReference type="HAMAP" id="MF_01341">
    <property type="entry name" value="Ribosomal_uL15"/>
    <property type="match status" value="1"/>
</dbReference>
<evidence type="ECO:0000256" key="1">
    <source>
        <dbReference type="ARBA" id="ARBA00007320"/>
    </source>
</evidence>
<keyword evidence="4" id="KW-0699">rRNA-binding</keyword>
<comment type="function">
    <text evidence="4">Binds to the 23S rRNA.</text>
</comment>
<keyword evidence="2 4" id="KW-0689">Ribosomal protein</keyword>
<feature type="compositionally biased region" description="Basic residues" evidence="6">
    <location>
        <begin position="10"/>
        <end position="20"/>
    </location>
</feature>
<evidence type="ECO:0000259" key="7">
    <source>
        <dbReference type="Pfam" id="PF00828"/>
    </source>
</evidence>
<dbReference type="InterPro" id="IPR036227">
    <property type="entry name" value="Ribosomal_uL15/eL18_sf"/>
</dbReference>
<feature type="compositionally biased region" description="Low complexity" evidence="6">
    <location>
        <begin position="39"/>
        <end position="49"/>
    </location>
</feature>
<dbReference type="GO" id="GO:0022625">
    <property type="term" value="C:cytosolic large ribosomal subunit"/>
    <property type="evidence" value="ECO:0007669"/>
    <property type="project" value="TreeGrafter"/>
</dbReference>
<evidence type="ECO:0000313" key="9">
    <source>
        <dbReference type="Proteomes" id="UP000176501"/>
    </source>
</evidence>
<dbReference type="EMBL" id="MGFE01000011">
    <property type="protein sequence ID" value="OGL99066.1"/>
    <property type="molecule type" value="Genomic_DNA"/>
</dbReference>
<comment type="caution">
    <text evidence="8">The sequence shown here is derived from an EMBL/GenBank/DDBJ whole genome shotgun (WGS) entry which is preliminary data.</text>
</comment>
<dbReference type="InterPro" id="IPR030878">
    <property type="entry name" value="Ribosomal_uL15"/>
</dbReference>
<evidence type="ECO:0000256" key="6">
    <source>
        <dbReference type="SAM" id="MobiDB-lite"/>
    </source>
</evidence>
<keyword evidence="4" id="KW-0694">RNA-binding</keyword>
<dbReference type="GO" id="GO:0019843">
    <property type="term" value="F:rRNA binding"/>
    <property type="evidence" value="ECO:0007669"/>
    <property type="project" value="UniProtKB-UniRule"/>
</dbReference>
<dbReference type="InterPro" id="IPR001196">
    <property type="entry name" value="Ribosomal_uL15_CS"/>
</dbReference>
<comment type="similarity">
    <text evidence="1 4 5">Belongs to the universal ribosomal protein uL15 family.</text>
</comment>
<dbReference type="InterPro" id="IPR021131">
    <property type="entry name" value="Ribosomal_uL15/eL18"/>
</dbReference>
<protein>
    <recommendedName>
        <fullName evidence="4">Large ribosomal subunit protein uL15</fullName>
    </recommendedName>
</protein>
<reference evidence="8 9" key="1">
    <citation type="journal article" date="2016" name="Nat. Commun.">
        <title>Thousands of microbial genomes shed light on interconnected biogeochemical processes in an aquifer system.</title>
        <authorList>
            <person name="Anantharaman K."/>
            <person name="Brown C.T."/>
            <person name="Hug L.A."/>
            <person name="Sharon I."/>
            <person name="Castelle C.J."/>
            <person name="Probst A.J."/>
            <person name="Thomas B.C."/>
            <person name="Singh A."/>
            <person name="Wilkins M.J."/>
            <person name="Karaoz U."/>
            <person name="Brodie E.L."/>
            <person name="Williams K.H."/>
            <person name="Hubbard S.S."/>
            <person name="Banfield J.F."/>
        </authorList>
    </citation>
    <scope>NUCLEOTIDE SEQUENCE [LARGE SCALE GENOMIC DNA]</scope>
</reference>
<dbReference type="GO" id="GO:0003735">
    <property type="term" value="F:structural constituent of ribosome"/>
    <property type="evidence" value="ECO:0007669"/>
    <property type="project" value="InterPro"/>
</dbReference>
<dbReference type="AlphaFoldDB" id="A0A1F7W8Z0"/>
<dbReference type="PANTHER" id="PTHR12934">
    <property type="entry name" value="50S RIBOSOMAL PROTEIN L15"/>
    <property type="match status" value="1"/>
</dbReference>
<dbReference type="Gene3D" id="3.100.10.10">
    <property type="match status" value="1"/>
</dbReference>
<accession>A0A1F7W8Z0</accession>
<dbReference type="Pfam" id="PF00828">
    <property type="entry name" value="Ribosomal_L27A"/>
    <property type="match status" value="1"/>
</dbReference>
<feature type="compositionally biased region" description="Gly residues" evidence="6">
    <location>
        <begin position="23"/>
        <end position="34"/>
    </location>
</feature>
<evidence type="ECO:0000256" key="2">
    <source>
        <dbReference type="ARBA" id="ARBA00022980"/>
    </source>
</evidence>
<dbReference type="GO" id="GO:0006412">
    <property type="term" value="P:translation"/>
    <property type="evidence" value="ECO:0007669"/>
    <property type="project" value="UniProtKB-UniRule"/>
</dbReference>
<dbReference type="Proteomes" id="UP000176501">
    <property type="component" value="Unassembled WGS sequence"/>
</dbReference>
<evidence type="ECO:0000256" key="4">
    <source>
        <dbReference type="HAMAP-Rule" id="MF_01341"/>
    </source>
</evidence>
<dbReference type="InterPro" id="IPR005749">
    <property type="entry name" value="Ribosomal_uL15_bac-type"/>
</dbReference>
<proteinExistence type="inferred from homology"/>
<sequence length="143" mass="14956">MSLHTIKPAKGSRKSAKRIGRGLSKGGSYSGKGVKGQRSRSGGRSGLQKKGIRQIMLSMKKSRGFKSPHEKAAVVNLGIISKSFPDGAKINPKMLAAKGLIPFEGKKVKILGDGAISIKVIIEGCTVSATAKEKIEKAGGSIL</sequence>
<feature type="region of interest" description="Disordered" evidence="6">
    <location>
        <begin position="1"/>
        <end position="52"/>
    </location>
</feature>
<comment type="subunit">
    <text evidence="4">Part of the 50S ribosomal subunit.</text>
</comment>
<keyword evidence="3 4" id="KW-0687">Ribonucleoprotein</keyword>
<dbReference type="PANTHER" id="PTHR12934:SF11">
    <property type="entry name" value="LARGE RIBOSOMAL SUBUNIT PROTEIN UL15M"/>
    <property type="match status" value="1"/>
</dbReference>
<organism evidence="8 9">
    <name type="scientific">Candidatus Uhrbacteria bacterium RIFOXYB2_FULL_57_15</name>
    <dbReference type="NCBI Taxonomy" id="1802422"/>
    <lineage>
        <taxon>Bacteria</taxon>
        <taxon>Candidatus Uhriibacteriota</taxon>
    </lineage>
</organism>
<dbReference type="NCBIfam" id="TIGR01071">
    <property type="entry name" value="rplO_bact"/>
    <property type="match status" value="1"/>
</dbReference>
<dbReference type="PROSITE" id="PS00475">
    <property type="entry name" value="RIBOSOMAL_L15"/>
    <property type="match status" value="1"/>
</dbReference>